<accession>A0AAW0H9V1</accession>
<dbReference type="EMBL" id="JBBHLL010000606">
    <property type="protein sequence ID" value="KAK7799539.1"/>
    <property type="molecule type" value="Genomic_DNA"/>
</dbReference>
<keyword evidence="2" id="KW-1185">Reference proteome</keyword>
<evidence type="ECO:0000313" key="2">
    <source>
        <dbReference type="Proteomes" id="UP001488838"/>
    </source>
</evidence>
<gene>
    <name evidence="1" type="ORF">U0070_012756</name>
</gene>
<feature type="non-terminal residue" evidence="1">
    <location>
        <position position="80"/>
    </location>
</feature>
<name>A0AAW0H9V1_MYOGA</name>
<proteinExistence type="predicted"/>
<reference evidence="1 2" key="1">
    <citation type="journal article" date="2023" name="bioRxiv">
        <title>Conserved and derived expression patterns and positive selection on dental genes reveal complex evolutionary context of ever-growing rodent molars.</title>
        <authorList>
            <person name="Calamari Z.T."/>
            <person name="Song A."/>
            <person name="Cohen E."/>
            <person name="Akter M."/>
            <person name="Roy R.D."/>
            <person name="Hallikas O."/>
            <person name="Christensen M.M."/>
            <person name="Li P."/>
            <person name="Marangoni P."/>
            <person name="Jernvall J."/>
            <person name="Klein O.D."/>
        </authorList>
    </citation>
    <scope>NUCLEOTIDE SEQUENCE [LARGE SCALE GENOMIC DNA]</scope>
    <source>
        <strain evidence="1">V071</strain>
    </source>
</reference>
<organism evidence="1 2">
    <name type="scientific">Myodes glareolus</name>
    <name type="common">Bank vole</name>
    <name type="synonym">Clethrionomys glareolus</name>
    <dbReference type="NCBI Taxonomy" id="447135"/>
    <lineage>
        <taxon>Eukaryota</taxon>
        <taxon>Metazoa</taxon>
        <taxon>Chordata</taxon>
        <taxon>Craniata</taxon>
        <taxon>Vertebrata</taxon>
        <taxon>Euteleostomi</taxon>
        <taxon>Mammalia</taxon>
        <taxon>Eutheria</taxon>
        <taxon>Euarchontoglires</taxon>
        <taxon>Glires</taxon>
        <taxon>Rodentia</taxon>
        <taxon>Myomorpha</taxon>
        <taxon>Muroidea</taxon>
        <taxon>Cricetidae</taxon>
        <taxon>Arvicolinae</taxon>
        <taxon>Myodes</taxon>
    </lineage>
</organism>
<evidence type="ECO:0000313" key="1">
    <source>
        <dbReference type="EMBL" id="KAK7799539.1"/>
    </source>
</evidence>
<dbReference type="AlphaFoldDB" id="A0AAW0H9V1"/>
<protein>
    <submittedName>
        <fullName evidence="1">Uncharacterized protein</fullName>
    </submittedName>
</protein>
<dbReference type="Proteomes" id="UP001488838">
    <property type="component" value="Unassembled WGS sequence"/>
</dbReference>
<comment type="caution">
    <text evidence="1">The sequence shown here is derived from an EMBL/GenBank/DDBJ whole genome shotgun (WGS) entry which is preliminary data.</text>
</comment>
<sequence>MGTEDLLQDNDCSPGGATIHALHEVLIKAVDASCIYLHTGTADHGRSGNCLFCRLQMTAGQGETGSFCWDFSVFFWLCSS</sequence>